<dbReference type="EMBL" id="CP003060">
    <property type="protein sequence ID" value="AEP29374.1"/>
    <property type="molecule type" value="Genomic_DNA"/>
</dbReference>
<proteinExistence type="predicted"/>
<dbReference type="HOGENOM" id="CLU_077664_1_0_6"/>
<keyword evidence="3" id="KW-1185">Reference proteome</keyword>
<dbReference type="Pfam" id="PF17194">
    <property type="entry name" value="AbiEi_3_N"/>
    <property type="match status" value="1"/>
</dbReference>
<dbReference type="KEGG" id="gni:GNIT_1250"/>
<evidence type="ECO:0000259" key="1">
    <source>
        <dbReference type="Pfam" id="PF17194"/>
    </source>
</evidence>
<dbReference type="eggNOG" id="COG5340">
    <property type="taxonomic scope" value="Bacteria"/>
</dbReference>
<dbReference type="Proteomes" id="UP000009282">
    <property type="component" value="Chromosome"/>
</dbReference>
<dbReference type="RefSeq" id="WP_014108248.1">
    <property type="nucleotide sequence ID" value="NC_016041.1"/>
</dbReference>
<protein>
    <recommendedName>
        <fullName evidence="1">Transcriptional regulator AbiEi antitoxin N-terminal domain-containing protein</fullName>
    </recommendedName>
</protein>
<evidence type="ECO:0000313" key="3">
    <source>
        <dbReference type="Proteomes" id="UP000009282"/>
    </source>
</evidence>
<organism evidence="2 3">
    <name type="scientific">Glaciecola nitratireducens (strain JCM 12485 / KCTC 12276 / FR1064)</name>
    <dbReference type="NCBI Taxonomy" id="1085623"/>
    <lineage>
        <taxon>Bacteria</taxon>
        <taxon>Pseudomonadati</taxon>
        <taxon>Pseudomonadota</taxon>
        <taxon>Gammaproteobacteria</taxon>
        <taxon>Alteromonadales</taxon>
        <taxon>Alteromonadaceae</taxon>
        <taxon>Brumicola</taxon>
    </lineage>
</organism>
<dbReference type="STRING" id="1085623.GNIT_1250"/>
<dbReference type="AlphaFoldDB" id="G4QKY4"/>
<reference evidence="2 3" key="1">
    <citation type="journal article" date="2011" name="J. Bacteriol.">
        <title>Complete genome sequence of seawater bacterium Glaciecola nitratireducens FR1064T.</title>
        <authorList>
            <person name="Bian F."/>
            <person name="Qin Q.L."/>
            <person name="Xie B.B."/>
            <person name="Shu Y.L."/>
            <person name="Zhang X.Y."/>
            <person name="Yu Y."/>
            <person name="Chen B."/>
            <person name="Chen X.L."/>
            <person name="Zhou B.C."/>
            <person name="Zhang Y.Z."/>
        </authorList>
    </citation>
    <scope>NUCLEOTIDE SEQUENCE [LARGE SCALE GENOMIC DNA]</scope>
    <source>
        <strain evidence="3">JCM 12485 / KCTC 12276 / FR1064</strain>
    </source>
</reference>
<dbReference type="InterPro" id="IPR021561">
    <property type="entry name" value="AbiEi_3"/>
</dbReference>
<feature type="domain" description="Transcriptional regulator AbiEi antitoxin N-terminal" evidence="1">
    <location>
        <begin position="1"/>
        <end position="97"/>
    </location>
</feature>
<dbReference type="InterPro" id="IPR033455">
    <property type="entry name" value="AbiEi_3_N"/>
</dbReference>
<accession>G4QKY4</accession>
<dbReference type="Pfam" id="PF11459">
    <property type="entry name" value="AbiEi_3"/>
    <property type="match status" value="1"/>
</dbReference>
<sequence>MNSKLNLLVNEFSPGSVVLQQWLGQNGISHSLAQKYVQNGWLERLANGVFYRPQKDPKVLPTWATVLSALMYQTDIKVHLAGLSSLQQQGLSHYLSLNSTNTTNQLKNKVWIGTDGKQTLPKWFREFCQVEWIYCKNKVDNQHVKACIPITVNGKALLASSAELAAFEVVSAIGRDISFEHVAELFQGLVNLSPRKVQTILASSKAIQANRVFLFLGHYYEHQWVKRIDESVVNLGAGKRQVVANGHYDRQYKITVPSDFRFH</sequence>
<gene>
    <name evidence="2" type="ordered locus">GNIT_1250</name>
</gene>
<dbReference type="OrthoDB" id="1550938at2"/>
<name>G4QKY4_GLANF</name>
<evidence type="ECO:0000313" key="2">
    <source>
        <dbReference type="EMBL" id="AEP29374.1"/>
    </source>
</evidence>